<protein>
    <submittedName>
        <fullName evidence="4">Oxidoreductase, short-chain dehydrogenase/reductase family</fullName>
    </submittedName>
</protein>
<dbReference type="InterPro" id="IPR020904">
    <property type="entry name" value="Sc_DH/Rdtase_CS"/>
</dbReference>
<reference evidence="5" key="1">
    <citation type="submission" date="2020-05" db="EMBL/GenBank/DDBJ databases">
        <title>Frigoriglobus tundricola gen. nov., sp. nov., a psychrotolerant cellulolytic planctomycete of the family Gemmataceae with two divergent copies of 16S rRNA gene.</title>
        <authorList>
            <person name="Kulichevskaya I.S."/>
            <person name="Ivanova A.A."/>
            <person name="Naumoff D.G."/>
            <person name="Beletsky A.V."/>
            <person name="Rijpstra W.I.C."/>
            <person name="Sinninghe Damste J.S."/>
            <person name="Mardanov A.V."/>
            <person name="Ravin N.V."/>
            <person name="Dedysh S.N."/>
        </authorList>
    </citation>
    <scope>NUCLEOTIDE SEQUENCE [LARGE SCALE GENOMIC DNA]</scope>
    <source>
        <strain evidence="5">PL17</strain>
    </source>
</reference>
<dbReference type="FunFam" id="3.40.50.720:FF:000084">
    <property type="entry name" value="Short-chain dehydrogenase reductase"/>
    <property type="match status" value="1"/>
</dbReference>
<evidence type="ECO:0000313" key="4">
    <source>
        <dbReference type="EMBL" id="QJW94905.1"/>
    </source>
</evidence>
<dbReference type="KEGG" id="ftj:FTUN_2431"/>
<dbReference type="PRINTS" id="PR00081">
    <property type="entry name" value="GDHRDH"/>
</dbReference>
<dbReference type="InterPro" id="IPR057326">
    <property type="entry name" value="KR_dom"/>
</dbReference>
<comment type="similarity">
    <text evidence="1">Belongs to the short-chain dehydrogenases/reductases (SDR) family.</text>
</comment>
<sequence>MAPKLAGKIALVTGGTSGLGRAAAKRFVAEGAKVVVTGRRAAELDAAVAELGGSAIGVRGDVSVLSDLDRLYETIRVTHGRLDVLFANAGGGAFVPLGEITAEHFDRSFGTNVRGTLFTVQKALPLMAAGGSIVLNGSMVSVKGVPGFTVYAATKAALRSFARTWAADLRGRNIRVNVVSPGTVVTPGYKTELGMTDEQITEFEARAAAATPLGRAGTPDEIATAVVFLASDDSSYVTGTELFVDGGAAQV</sequence>
<dbReference type="PANTHER" id="PTHR43669:SF3">
    <property type="entry name" value="ALCOHOL DEHYDROGENASE, PUTATIVE (AFU_ORTHOLOGUE AFUA_3G03445)-RELATED"/>
    <property type="match status" value="1"/>
</dbReference>
<dbReference type="InterPro" id="IPR036291">
    <property type="entry name" value="NAD(P)-bd_dom_sf"/>
</dbReference>
<keyword evidence="5" id="KW-1185">Reference proteome</keyword>
<dbReference type="PROSITE" id="PS00061">
    <property type="entry name" value="ADH_SHORT"/>
    <property type="match status" value="1"/>
</dbReference>
<dbReference type="SUPFAM" id="SSF51735">
    <property type="entry name" value="NAD(P)-binding Rossmann-fold domains"/>
    <property type="match status" value="1"/>
</dbReference>
<evidence type="ECO:0000259" key="3">
    <source>
        <dbReference type="SMART" id="SM00822"/>
    </source>
</evidence>
<dbReference type="Pfam" id="PF13561">
    <property type="entry name" value="adh_short_C2"/>
    <property type="match status" value="1"/>
</dbReference>
<dbReference type="GO" id="GO:0016491">
    <property type="term" value="F:oxidoreductase activity"/>
    <property type="evidence" value="ECO:0007669"/>
    <property type="project" value="UniProtKB-KW"/>
</dbReference>
<dbReference type="AlphaFoldDB" id="A0A6M5YLV8"/>
<evidence type="ECO:0000256" key="2">
    <source>
        <dbReference type="ARBA" id="ARBA00023002"/>
    </source>
</evidence>
<organism evidence="4 5">
    <name type="scientific">Frigoriglobus tundricola</name>
    <dbReference type="NCBI Taxonomy" id="2774151"/>
    <lineage>
        <taxon>Bacteria</taxon>
        <taxon>Pseudomonadati</taxon>
        <taxon>Planctomycetota</taxon>
        <taxon>Planctomycetia</taxon>
        <taxon>Gemmatales</taxon>
        <taxon>Gemmataceae</taxon>
        <taxon>Frigoriglobus</taxon>
    </lineage>
</organism>
<name>A0A6M5YLV8_9BACT</name>
<dbReference type="RefSeq" id="WP_171470805.1">
    <property type="nucleotide sequence ID" value="NZ_CP053452.2"/>
</dbReference>
<dbReference type="SMART" id="SM00822">
    <property type="entry name" value="PKS_KR"/>
    <property type="match status" value="1"/>
</dbReference>
<dbReference type="PRINTS" id="PR00080">
    <property type="entry name" value="SDRFAMILY"/>
</dbReference>
<accession>A0A6M5YLV8</accession>
<evidence type="ECO:0000256" key="1">
    <source>
        <dbReference type="ARBA" id="ARBA00006484"/>
    </source>
</evidence>
<dbReference type="PANTHER" id="PTHR43669">
    <property type="entry name" value="5-KETO-D-GLUCONATE 5-REDUCTASE"/>
    <property type="match status" value="1"/>
</dbReference>
<dbReference type="Gene3D" id="3.40.50.720">
    <property type="entry name" value="NAD(P)-binding Rossmann-like Domain"/>
    <property type="match status" value="1"/>
</dbReference>
<proteinExistence type="inferred from homology"/>
<dbReference type="Proteomes" id="UP000503447">
    <property type="component" value="Chromosome"/>
</dbReference>
<gene>
    <name evidence="4" type="ORF">FTUN_2431</name>
</gene>
<feature type="domain" description="Ketoreductase" evidence="3">
    <location>
        <begin position="8"/>
        <end position="189"/>
    </location>
</feature>
<dbReference type="EMBL" id="CP053452">
    <property type="protein sequence ID" value="QJW94905.1"/>
    <property type="molecule type" value="Genomic_DNA"/>
</dbReference>
<dbReference type="CDD" id="cd05233">
    <property type="entry name" value="SDR_c"/>
    <property type="match status" value="1"/>
</dbReference>
<keyword evidence="2" id="KW-0560">Oxidoreductase</keyword>
<dbReference type="InterPro" id="IPR002347">
    <property type="entry name" value="SDR_fam"/>
</dbReference>
<evidence type="ECO:0000313" key="5">
    <source>
        <dbReference type="Proteomes" id="UP000503447"/>
    </source>
</evidence>